<dbReference type="AlphaFoldDB" id="A0A1H6KRG6"/>
<evidence type="ECO:0000256" key="3">
    <source>
        <dbReference type="ARBA" id="ARBA00022827"/>
    </source>
</evidence>
<keyword evidence="4" id="KW-0560">Oxidoreductase</keyword>
<dbReference type="InterPro" id="IPR036188">
    <property type="entry name" value="FAD/NAD-bd_sf"/>
</dbReference>
<reference evidence="6" key="1">
    <citation type="submission" date="2016-10" db="EMBL/GenBank/DDBJ databases">
        <authorList>
            <person name="Varghese N."/>
            <person name="Submissions S."/>
        </authorList>
    </citation>
    <scope>NUCLEOTIDE SEQUENCE [LARGE SCALE GENOMIC DNA]</scope>
    <source>
        <strain evidence="6">DSM 45405</strain>
    </source>
</reference>
<dbReference type="STRING" id="370526.SAMN04489835_3824"/>
<dbReference type="Gene3D" id="3.50.50.60">
    <property type="entry name" value="FAD/NAD(P)-binding domain"/>
    <property type="match status" value="3"/>
</dbReference>
<evidence type="ECO:0000256" key="4">
    <source>
        <dbReference type="ARBA" id="ARBA00023002"/>
    </source>
</evidence>
<dbReference type="InterPro" id="IPR051209">
    <property type="entry name" value="FAD-bind_Monooxygenase_sf"/>
</dbReference>
<evidence type="ECO:0000256" key="2">
    <source>
        <dbReference type="ARBA" id="ARBA00022630"/>
    </source>
</evidence>
<comment type="similarity">
    <text evidence="1">Belongs to the FAD-binding monooxygenase family.</text>
</comment>
<protein>
    <submittedName>
        <fullName evidence="5">Predicted flavoprotein CzcO associated with the cation diffusion facilitator CzcD</fullName>
    </submittedName>
</protein>
<dbReference type="GO" id="GO:0050661">
    <property type="term" value="F:NADP binding"/>
    <property type="evidence" value="ECO:0007669"/>
    <property type="project" value="InterPro"/>
</dbReference>
<dbReference type="Proteomes" id="UP000182915">
    <property type="component" value="Chromosome I"/>
</dbReference>
<keyword evidence="2" id="KW-0285">Flavoprotein</keyword>
<evidence type="ECO:0000313" key="6">
    <source>
        <dbReference type="Proteomes" id="UP000182915"/>
    </source>
</evidence>
<dbReference type="Pfam" id="PF00743">
    <property type="entry name" value="FMO-like"/>
    <property type="match status" value="1"/>
</dbReference>
<keyword evidence="3" id="KW-0274">FAD</keyword>
<dbReference type="InterPro" id="IPR020946">
    <property type="entry name" value="Flavin_mOase-like"/>
</dbReference>
<evidence type="ECO:0000256" key="1">
    <source>
        <dbReference type="ARBA" id="ARBA00010139"/>
    </source>
</evidence>
<dbReference type="SUPFAM" id="SSF51905">
    <property type="entry name" value="FAD/NAD(P)-binding domain"/>
    <property type="match status" value="2"/>
</dbReference>
<sequence length="487" mass="54487">MAEKRAVKVAIVGAGMSGLCMAAKMQDAGIETFTIFEQADEVGGTWRDNTYPGLHCDVPSRFYSYTFRSNPEWSRLLPPGNEVQSYFTQIATERGIRTHIRFGTPVTSAVFREGKWWISTAGGSEPFDVLITATGILRVPRYPDIPGLNEFAGPMFHSSRWDHSVSLQDKRIGLIGTGSTGVQITAELGGKVRGLTIFQRTAQWVFPFPNPRYSPITKAALRRVPVLSRLGYRFWQTVYENFFAKAMVRPGLRRRLVSAMCRWNLNFSVRDPRLRRKLTPDYQAMCKRIIAAGHYYQSVQKPGVDVVVDPIDHIAPTGVVTADGTLHEVDLLVIATGFDAHAYARPMEIIGENGVSLDEAWTDGPQAYRSVAVPGFPNMFMLMGPHSPIGQQSLVIIAENQADYAMWWIERIRDGAIDAASPTETATKEYNEQMKSAMPQTVWTTGCNSWYLDKHGVPELFPWEPARHRRLLASPEPSDFDVQPAQA</sequence>
<dbReference type="OrthoDB" id="5168853at2"/>
<dbReference type="RefSeq" id="WP_083408492.1">
    <property type="nucleotide sequence ID" value="NZ_LT629971.1"/>
</dbReference>
<dbReference type="PANTHER" id="PTHR42877:SF4">
    <property type="entry name" value="FAD_NAD(P)-BINDING DOMAIN-CONTAINING PROTEIN-RELATED"/>
    <property type="match status" value="1"/>
</dbReference>
<keyword evidence="6" id="KW-1185">Reference proteome</keyword>
<dbReference type="EMBL" id="LT629971">
    <property type="protein sequence ID" value="SEH76484.1"/>
    <property type="molecule type" value="Genomic_DNA"/>
</dbReference>
<evidence type="ECO:0000313" key="5">
    <source>
        <dbReference type="EMBL" id="SEH76484.1"/>
    </source>
</evidence>
<accession>A0A1H6KRG6</accession>
<dbReference type="GO" id="GO:0004499">
    <property type="term" value="F:N,N-dimethylaniline monooxygenase activity"/>
    <property type="evidence" value="ECO:0007669"/>
    <property type="project" value="InterPro"/>
</dbReference>
<proteinExistence type="inferred from homology"/>
<dbReference type="GO" id="GO:0050660">
    <property type="term" value="F:flavin adenine dinucleotide binding"/>
    <property type="evidence" value="ECO:0007669"/>
    <property type="project" value="InterPro"/>
</dbReference>
<gene>
    <name evidence="5" type="ORF">SAMN04489835_3824</name>
</gene>
<dbReference type="PANTHER" id="PTHR42877">
    <property type="entry name" value="L-ORNITHINE N(5)-MONOOXYGENASE-RELATED"/>
    <property type="match status" value="1"/>
</dbReference>
<organism evidence="5 6">
    <name type="scientific">Mycolicibacterium rutilum</name>
    <name type="common">Mycobacterium rutilum</name>
    <dbReference type="NCBI Taxonomy" id="370526"/>
    <lineage>
        <taxon>Bacteria</taxon>
        <taxon>Bacillati</taxon>
        <taxon>Actinomycetota</taxon>
        <taxon>Actinomycetes</taxon>
        <taxon>Mycobacteriales</taxon>
        <taxon>Mycobacteriaceae</taxon>
        <taxon>Mycolicibacterium</taxon>
    </lineage>
</organism>
<name>A0A1H6KRG6_MYCRU</name>